<evidence type="ECO:0000256" key="10">
    <source>
        <dbReference type="ARBA" id="ARBA00022833"/>
    </source>
</evidence>
<dbReference type="CDD" id="cd04269">
    <property type="entry name" value="ZnMc_adamalysin_II_like"/>
    <property type="match status" value="1"/>
</dbReference>
<evidence type="ECO:0000256" key="13">
    <source>
        <dbReference type="ARBA" id="ARBA00023157"/>
    </source>
</evidence>
<dbReference type="PROSITE" id="PS50215">
    <property type="entry name" value="ADAM_MEPRO"/>
    <property type="match status" value="1"/>
</dbReference>
<dbReference type="Gene3D" id="4.10.70.10">
    <property type="entry name" value="Disintegrin domain"/>
    <property type="match status" value="1"/>
</dbReference>
<feature type="domain" description="Peptidase M12B" evidence="22">
    <location>
        <begin position="200"/>
        <end position="393"/>
    </location>
</feature>
<sequence length="723" mass="80783">MTRAGRPLGCWFFLPLVVFTLSTIHCSSLLPPAYSSYEVIIPRQLAARGGKAKKDELSYLIKAAGRDYIIRLNPAKHLLAKNLPVFTYDSKGERMESHPYMPVECYRQGHVEGVVDSLAVLRTCLGLTGLLKIGARIYGIEPLLNSSAFQHLLYLSAESQPIFSPYMAGVVGRTKRQANDPRPRQTRRLYSYLQSEVVNKYIELYIVVNKNVFDKEGGSISRVQTTVLDVVNIADATFRILNTHIILVGLEIWTKKNLIDMPADLTEILHNFNKWRQTGMKNGTAYDTAFLFLHRPYKNAFGHSYQSGICEPDFAAGLQVYRKELALFARGFSHELASHIGMEHDDTYCVCGKHTSCLMRTYYASVNLFSNCSILNFIDLSEQGLLRCLQNVPEIPSRFEHCGNGVLDVGEQCDCGEPHACLHDPCCTSECRLRGNAICGSGKCCRKCAYIPKGEICRAKANECDLPEYCDGKSAECPKDYYLQDGTPCSKYSSYCYKKRCWNHDSLCRRIFRGESRSAGESCYLGLNILGTPYGNCGIDHTGKKYVKCHPAHSMCGKVQCVNVKKVPNLQDLLVHVNIVRGTKCWTVSHPAETNHPHIGSVPNGIVCDPYKVCIDRECLPKTTLNLTCEPRKTCRGRGVCNNLHKCHCNSGWAPPNCKYWGAGGSIDGGCPVIAWGNSLAKYILGTMIPFCMLIIAAVLVIFPKLGELLGPFLRWWKNQTPR</sequence>
<evidence type="ECO:0000256" key="1">
    <source>
        <dbReference type="ARBA" id="ARBA00001947"/>
    </source>
</evidence>
<feature type="domain" description="EGF-like" evidence="20">
    <location>
        <begin position="625"/>
        <end position="659"/>
    </location>
</feature>
<evidence type="ECO:0000313" key="24">
    <source>
        <dbReference type="RefSeq" id="XP_013927620.1"/>
    </source>
</evidence>
<keyword evidence="9" id="KW-0378">Hydrolase</keyword>
<keyword evidence="23" id="KW-1185">Reference proteome</keyword>
<dbReference type="GO" id="GO:0005576">
    <property type="term" value="C:extracellular region"/>
    <property type="evidence" value="ECO:0007669"/>
    <property type="project" value="UniProtKB-SubCell"/>
</dbReference>
<dbReference type="SUPFAM" id="SSF55486">
    <property type="entry name" value="Metalloproteases ('zincins'), catalytic domain"/>
    <property type="match status" value="1"/>
</dbReference>
<evidence type="ECO:0000256" key="2">
    <source>
        <dbReference type="ARBA" id="ARBA00004479"/>
    </source>
</evidence>
<evidence type="ECO:0000256" key="8">
    <source>
        <dbReference type="ARBA" id="ARBA00022723"/>
    </source>
</evidence>
<evidence type="ECO:0000256" key="14">
    <source>
        <dbReference type="ARBA" id="ARBA00023240"/>
    </source>
</evidence>
<evidence type="ECO:0000256" key="12">
    <source>
        <dbReference type="ARBA" id="ARBA00023136"/>
    </source>
</evidence>
<evidence type="ECO:0000256" key="11">
    <source>
        <dbReference type="ARBA" id="ARBA00022989"/>
    </source>
</evidence>
<dbReference type="GO" id="GO:0004222">
    <property type="term" value="F:metalloendopeptidase activity"/>
    <property type="evidence" value="ECO:0007669"/>
    <property type="project" value="InterPro"/>
</dbReference>
<dbReference type="Pfam" id="PF08516">
    <property type="entry name" value="ADAM_CR"/>
    <property type="match status" value="1"/>
</dbReference>
<gene>
    <name evidence="24" type="primary">LOC106553608</name>
</gene>
<evidence type="ECO:0000256" key="4">
    <source>
        <dbReference type="ARBA" id="ARBA00022525"/>
    </source>
</evidence>
<dbReference type="InterPro" id="IPR024079">
    <property type="entry name" value="MetalloPept_cat_dom_sf"/>
</dbReference>
<dbReference type="PROSITE" id="PS50214">
    <property type="entry name" value="DISINTEGRIN_2"/>
    <property type="match status" value="1"/>
</dbReference>
<keyword evidence="12 18" id="KW-0472">Membrane</keyword>
<feature type="transmembrane region" description="Helical" evidence="18">
    <location>
        <begin position="683"/>
        <end position="703"/>
    </location>
</feature>
<keyword evidence="6" id="KW-0800">Toxin</keyword>
<dbReference type="GO" id="GO:1990913">
    <property type="term" value="C:sperm head plasma membrane"/>
    <property type="evidence" value="ECO:0007669"/>
    <property type="project" value="TreeGrafter"/>
</dbReference>
<dbReference type="FunFam" id="3.40.390.10:FF:000002">
    <property type="entry name" value="Disintegrin and metalloproteinase domain-containing protein 22"/>
    <property type="match status" value="1"/>
</dbReference>
<evidence type="ECO:0000256" key="18">
    <source>
        <dbReference type="SAM" id="Phobius"/>
    </source>
</evidence>
<dbReference type="InterPro" id="IPR000742">
    <property type="entry name" value="EGF"/>
</dbReference>
<keyword evidence="14" id="KW-1199">Hemostasis impairing toxin</keyword>
<evidence type="ECO:0000256" key="5">
    <source>
        <dbReference type="ARBA" id="ARBA00022536"/>
    </source>
</evidence>
<dbReference type="Pfam" id="PF01421">
    <property type="entry name" value="Reprolysin"/>
    <property type="match status" value="1"/>
</dbReference>
<dbReference type="InterPro" id="IPR001762">
    <property type="entry name" value="Disintegrin_dom"/>
</dbReference>
<dbReference type="PRINTS" id="PR00289">
    <property type="entry name" value="DISINTEGRIN"/>
</dbReference>
<dbReference type="Gene3D" id="3.40.390.10">
    <property type="entry name" value="Collagenase (Catalytic Domain)"/>
    <property type="match status" value="1"/>
</dbReference>
<evidence type="ECO:0000259" key="21">
    <source>
        <dbReference type="PROSITE" id="PS50214"/>
    </source>
</evidence>
<dbReference type="KEGG" id="tsr:106553608"/>
<comment type="caution">
    <text evidence="16">Lacks conserved residue(s) required for the propagation of feature annotation.</text>
</comment>
<keyword evidence="19" id="KW-0732">Signal</keyword>
<dbReference type="InterPro" id="IPR018358">
    <property type="entry name" value="Disintegrin_CS"/>
</dbReference>
<feature type="disulfide bond" evidence="15">
    <location>
        <begin position="457"/>
        <end position="477"/>
    </location>
</feature>
<keyword evidence="4" id="KW-0964">Secreted</keyword>
<evidence type="ECO:0000259" key="22">
    <source>
        <dbReference type="PROSITE" id="PS50215"/>
    </source>
</evidence>
<evidence type="ECO:0000256" key="16">
    <source>
        <dbReference type="PROSITE-ProRule" id="PRU00076"/>
    </source>
</evidence>
<feature type="active site" evidence="17">
    <location>
        <position position="335"/>
    </location>
</feature>
<dbReference type="Proteomes" id="UP000504617">
    <property type="component" value="Unplaced"/>
</dbReference>
<reference evidence="24" key="1">
    <citation type="submission" date="2025-08" db="UniProtKB">
        <authorList>
            <consortium name="RefSeq"/>
        </authorList>
    </citation>
    <scope>IDENTIFICATION</scope>
    <source>
        <tissue evidence="24">Skeletal muscle</tissue>
    </source>
</reference>
<dbReference type="InterPro" id="IPR013111">
    <property type="entry name" value="EGF_extracell"/>
</dbReference>
<dbReference type="PROSITE" id="PS50026">
    <property type="entry name" value="EGF_3"/>
    <property type="match status" value="1"/>
</dbReference>
<dbReference type="GeneID" id="106553608"/>
<feature type="signal peptide" evidence="19">
    <location>
        <begin position="1"/>
        <end position="26"/>
    </location>
</feature>
<dbReference type="Pfam" id="PF00200">
    <property type="entry name" value="Disintegrin"/>
    <property type="match status" value="1"/>
</dbReference>
<protein>
    <submittedName>
        <fullName evidence="24">Disintegrin and metalloproteinase domain-containing protein 21-like</fullName>
    </submittedName>
</protein>
<comment type="subcellular location">
    <subcellularLocation>
        <location evidence="2">Membrane</location>
        <topology evidence="2">Single-pass type I membrane protein</topology>
    </subcellularLocation>
    <subcellularLocation>
        <location evidence="3">Secreted</location>
    </subcellularLocation>
</comment>
<feature type="disulfide bond" evidence="16">
    <location>
        <begin position="649"/>
        <end position="658"/>
    </location>
</feature>
<evidence type="ECO:0000256" key="15">
    <source>
        <dbReference type="PROSITE-ProRule" id="PRU00068"/>
    </source>
</evidence>
<dbReference type="GO" id="GO:0046872">
    <property type="term" value="F:metal ion binding"/>
    <property type="evidence" value="ECO:0007669"/>
    <property type="project" value="UniProtKB-KW"/>
</dbReference>
<dbReference type="OrthoDB" id="5951731at2759"/>
<dbReference type="AlphaFoldDB" id="A0A6I9YVG2"/>
<keyword evidence="13 16" id="KW-1015">Disulfide bond</keyword>
<keyword evidence="5 16" id="KW-0245">EGF-like domain</keyword>
<dbReference type="PROSITE" id="PS01186">
    <property type="entry name" value="EGF_2"/>
    <property type="match status" value="1"/>
</dbReference>
<evidence type="ECO:0000256" key="6">
    <source>
        <dbReference type="ARBA" id="ARBA00022656"/>
    </source>
</evidence>
<dbReference type="InterPro" id="IPR002870">
    <property type="entry name" value="Peptidase_M12B_N"/>
</dbReference>
<organism evidence="23 24">
    <name type="scientific">Thamnophis sirtalis</name>
    <dbReference type="NCBI Taxonomy" id="35019"/>
    <lineage>
        <taxon>Eukaryota</taxon>
        <taxon>Metazoa</taxon>
        <taxon>Chordata</taxon>
        <taxon>Craniata</taxon>
        <taxon>Vertebrata</taxon>
        <taxon>Euteleostomi</taxon>
        <taxon>Lepidosauria</taxon>
        <taxon>Squamata</taxon>
        <taxon>Bifurcata</taxon>
        <taxon>Unidentata</taxon>
        <taxon>Episquamata</taxon>
        <taxon>Toxicofera</taxon>
        <taxon>Serpentes</taxon>
        <taxon>Colubroidea</taxon>
        <taxon>Colubridae</taxon>
        <taxon>Natricinae</taxon>
        <taxon>Thamnophis</taxon>
    </lineage>
</organism>
<dbReference type="PANTHER" id="PTHR11905">
    <property type="entry name" value="ADAM A DISINTEGRIN AND METALLOPROTEASE DOMAIN"/>
    <property type="match status" value="1"/>
</dbReference>
<dbReference type="RefSeq" id="XP_013927620.1">
    <property type="nucleotide sequence ID" value="XM_014072145.1"/>
</dbReference>
<dbReference type="PROSITE" id="PS00427">
    <property type="entry name" value="DISINTEGRIN_1"/>
    <property type="match status" value="1"/>
</dbReference>
<dbReference type="GO" id="GO:0006508">
    <property type="term" value="P:proteolysis"/>
    <property type="evidence" value="ECO:0007669"/>
    <property type="project" value="InterPro"/>
</dbReference>
<feature type="domain" description="Disintegrin" evidence="21">
    <location>
        <begin position="399"/>
        <end position="485"/>
    </location>
</feature>
<dbReference type="InterPro" id="IPR034027">
    <property type="entry name" value="Reprolysin_adamalysin"/>
</dbReference>
<proteinExistence type="predicted"/>
<dbReference type="FunFam" id="4.10.70.10:FF:000001">
    <property type="entry name" value="Disintegrin and metalloproteinase domain-containing protein 22"/>
    <property type="match status" value="1"/>
</dbReference>
<evidence type="ECO:0000256" key="19">
    <source>
        <dbReference type="SAM" id="SignalP"/>
    </source>
</evidence>
<dbReference type="GO" id="GO:0090729">
    <property type="term" value="F:toxin activity"/>
    <property type="evidence" value="ECO:0007669"/>
    <property type="project" value="UniProtKB-KW"/>
</dbReference>
<evidence type="ECO:0000259" key="20">
    <source>
        <dbReference type="PROSITE" id="PS50026"/>
    </source>
</evidence>
<dbReference type="GO" id="GO:0009897">
    <property type="term" value="C:external side of plasma membrane"/>
    <property type="evidence" value="ECO:0007669"/>
    <property type="project" value="TreeGrafter"/>
</dbReference>
<keyword evidence="10" id="KW-0862">Zinc</keyword>
<dbReference type="SMART" id="SM00608">
    <property type="entry name" value="ACR"/>
    <property type="match status" value="1"/>
</dbReference>
<dbReference type="GO" id="GO:0008584">
    <property type="term" value="P:male gonad development"/>
    <property type="evidence" value="ECO:0007669"/>
    <property type="project" value="TreeGrafter"/>
</dbReference>
<dbReference type="SUPFAM" id="SSF57552">
    <property type="entry name" value="Blood coagulation inhibitor (disintegrin)"/>
    <property type="match status" value="1"/>
</dbReference>
<dbReference type="InterPro" id="IPR001590">
    <property type="entry name" value="Peptidase_M12B"/>
</dbReference>
<keyword evidence="7 18" id="KW-0812">Transmembrane</keyword>
<dbReference type="PANTHER" id="PTHR11905:SF120">
    <property type="entry name" value="DISINTEGRIN AND METALLOPROTEINASE DOMAIN-CONTAINING PROTEIN 1A"/>
    <property type="match status" value="1"/>
</dbReference>
<name>A0A6I9YVG2_9SAUR</name>
<dbReference type="Pfam" id="PF07974">
    <property type="entry name" value="EGF_2"/>
    <property type="match status" value="1"/>
</dbReference>
<dbReference type="InterPro" id="IPR006586">
    <property type="entry name" value="ADAM_Cys-rich"/>
</dbReference>
<comment type="cofactor">
    <cofactor evidence="1">
        <name>Zn(2+)</name>
        <dbReference type="ChEBI" id="CHEBI:29105"/>
    </cofactor>
</comment>
<evidence type="ECO:0000256" key="17">
    <source>
        <dbReference type="PROSITE-ProRule" id="PRU00276"/>
    </source>
</evidence>
<evidence type="ECO:0000313" key="23">
    <source>
        <dbReference type="Proteomes" id="UP000504617"/>
    </source>
</evidence>
<keyword evidence="8" id="KW-0479">Metal-binding</keyword>
<evidence type="ECO:0000256" key="3">
    <source>
        <dbReference type="ARBA" id="ARBA00004613"/>
    </source>
</evidence>
<accession>A0A6I9YVG2</accession>
<dbReference type="InterPro" id="IPR036436">
    <property type="entry name" value="Disintegrin_dom_sf"/>
</dbReference>
<feature type="chain" id="PRO_5026719828" evidence="19">
    <location>
        <begin position="27"/>
        <end position="723"/>
    </location>
</feature>
<dbReference type="SMART" id="SM00050">
    <property type="entry name" value="DISIN"/>
    <property type="match status" value="1"/>
</dbReference>
<dbReference type="Pfam" id="PF01562">
    <property type="entry name" value="Pep_M12B_propep"/>
    <property type="match status" value="1"/>
</dbReference>
<keyword evidence="11 18" id="KW-1133">Transmembrane helix</keyword>
<evidence type="ECO:0000256" key="7">
    <source>
        <dbReference type="ARBA" id="ARBA00022692"/>
    </source>
</evidence>
<evidence type="ECO:0000256" key="9">
    <source>
        <dbReference type="ARBA" id="ARBA00022801"/>
    </source>
</evidence>